<protein>
    <submittedName>
        <fullName evidence="1">Uncharacterized protein</fullName>
    </submittedName>
</protein>
<gene>
    <name evidence="1" type="ORF">LCGC14_1411250</name>
</gene>
<sequence>MKVNELTKEKQHLLREFAIWQELKDNNYTWCNADIDLNCFLRHWFGISRARVKDLLTDSLELIADAEIDPAEEGL</sequence>
<evidence type="ECO:0000313" key="1">
    <source>
        <dbReference type="EMBL" id="KKM73352.1"/>
    </source>
</evidence>
<name>A0A0F9MVW2_9ZZZZ</name>
<dbReference type="EMBL" id="LAZR01009313">
    <property type="protein sequence ID" value="KKM73352.1"/>
    <property type="molecule type" value="Genomic_DNA"/>
</dbReference>
<dbReference type="AlphaFoldDB" id="A0A0F9MVW2"/>
<proteinExistence type="predicted"/>
<reference evidence="1" key="1">
    <citation type="journal article" date="2015" name="Nature">
        <title>Complex archaea that bridge the gap between prokaryotes and eukaryotes.</title>
        <authorList>
            <person name="Spang A."/>
            <person name="Saw J.H."/>
            <person name="Jorgensen S.L."/>
            <person name="Zaremba-Niedzwiedzka K."/>
            <person name="Martijn J."/>
            <person name="Lind A.E."/>
            <person name="van Eijk R."/>
            <person name="Schleper C."/>
            <person name="Guy L."/>
            <person name="Ettema T.J."/>
        </authorList>
    </citation>
    <scope>NUCLEOTIDE SEQUENCE</scope>
</reference>
<comment type="caution">
    <text evidence="1">The sequence shown here is derived from an EMBL/GenBank/DDBJ whole genome shotgun (WGS) entry which is preliminary data.</text>
</comment>
<organism evidence="1">
    <name type="scientific">marine sediment metagenome</name>
    <dbReference type="NCBI Taxonomy" id="412755"/>
    <lineage>
        <taxon>unclassified sequences</taxon>
        <taxon>metagenomes</taxon>
        <taxon>ecological metagenomes</taxon>
    </lineage>
</organism>
<accession>A0A0F9MVW2</accession>